<proteinExistence type="predicted"/>
<reference evidence="1" key="1">
    <citation type="submission" date="2018-02" db="EMBL/GenBank/DDBJ databases">
        <title>Rhizophora mucronata_Transcriptome.</title>
        <authorList>
            <person name="Meera S.P."/>
            <person name="Sreeshan A."/>
            <person name="Augustine A."/>
        </authorList>
    </citation>
    <scope>NUCLEOTIDE SEQUENCE</scope>
    <source>
        <tissue evidence="1">Leaf</tissue>
    </source>
</reference>
<evidence type="ECO:0000313" key="1">
    <source>
        <dbReference type="EMBL" id="MBX68120.1"/>
    </source>
</evidence>
<sequence length="37" mass="4700">MHRVHYFRPIWKCSLWKKVAIKEGHHDVKKKENIRNW</sequence>
<dbReference type="EMBL" id="GGEC01087636">
    <property type="protein sequence ID" value="MBX68120.1"/>
    <property type="molecule type" value="Transcribed_RNA"/>
</dbReference>
<dbReference type="AlphaFoldDB" id="A0A2P2QM90"/>
<protein>
    <submittedName>
        <fullName evidence="1">Uncharacterized protein</fullName>
    </submittedName>
</protein>
<accession>A0A2P2QM90</accession>
<name>A0A2P2QM90_RHIMU</name>
<organism evidence="1">
    <name type="scientific">Rhizophora mucronata</name>
    <name type="common">Asiatic mangrove</name>
    <dbReference type="NCBI Taxonomy" id="61149"/>
    <lineage>
        <taxon>Eukaryota</taxon>
        <taxon>Viridiplantae</taxon>
        <taxon>Streptophyta</taxon>
        <taxon>Embryophyta</taxon>
        <taxon>Tracheophyta</taxon>
        <taxon>Spermatophyta</taxon>
        <taxon>Magnoliopsida</taxon>
        <taxon>eudicotyledons</taxon>
        <taxon>Gunneridae</taxon>
        <taxon>Pentapetalae</taxon>
        <taxon>rosids</taxon>
        <taxon>fabids</taxon>
        <taxon>Malpighiales</taxon>
        <taxon>Rhizophoraceae</taxon>
        <taxon>Rhizophora</taxon>
    </lineage>
</organism>